<evidence type="ECO:0000313" key="1">
    <source>
        <dbReference type="EMBL" id="KAK9921183.1"/>
    </source>
</evidence>
<dbReference type="AlphaFoldDB" id="A0AAW1WAT1"/>
<gene>
    <name evidence="1" type="ORF">M0R45_029704</name>
</gene>
<organism evidence="1 2">
    <name type="scientific">Rubus argutus</name>
    <name type="common">Southern blackberry</name>
    <dbReference type="NCBI Taxonomy" id="59490"/>
    <lineage>
        <taxon>Eukaryota</taxon>
        <taxon>Viridiplantae</taxon>
        <taxon>Streptophyta</taxon>
        <taxon>Embryophyta</taxon>
        <taxon>Tracheophyta</taxon>
        <taxon>Spermatophyta</taxon>
        <taxon>Magnoliopsida</taxon>
        <taxon>eudicotyledons</taxon>
        <taxon>Gunneridae</taxon>
        <taxon>Pentapetalae</taxon>
        <taxon>rosids</taxon>
        <taxon>fabids</taxon>
        <taxon>Rosales</taxon>
        <taxon>Rosaceae</taxon>
        <taxon>Rosoideae</taxon>
        <taxon>Rosoideae incertae sedis</taxon>
        <taxon>Rubus</taxon>
    </lineage>
</organism>
<accession>A0AAW1WAT1</accession>
<dbReference type="Proteomes" id="UP001457282">
    <property type="component" value="Unassembled WGS sequence"/>
</dbReference>
<dbReference type="EMBL" id="JBEDUW010000006">
    <property type="protein sequence ID" value="KAK9921183.1"/>
    <property type="molecule type" value="Genomic_DNA"/>
</dbReference>
<proteinExistence type="predicted"/>
<name>A0AAW1WAT1_RUBAR</name>
<protein>
    <submittedName>
        <fullName evidence="1">Uncharacterized protein</fullName>
    </submittedName>
</protein>
<reference evidence="1 2" key="1">
    <citation type="journal article" date="2023" name="G3 (Bethesda)">
        <title>A chromosome-length genome assembly and annotation of blackberry (Rubus argutus, cv. 'Hillquist').</title>
        <authorList>
            <person name="Bruna T."/>
            <person name="Aryal R."/>
            <person name="Dudchenko O."/>
            <person name="Sargent D.J."/>
            <person name="Mead D."/>
            <person name="Buti M."/>
            <person name="Cavallini A."/>
            <person name="Hytonen T."/>
            <person name="Andres J."/>
            <person name="Pham M."/>
            <person name="Weisz D."/>
            <person name="Mascagni F."/>
            <person name="Usai G."/>
            <person name="Natali L."/>
            <person name="Bassil N."/>
            <person name="Fernandez G.E."/>
            <person name="Lomsadze A."/>
            <person name="Armour M."/>
            <person name="Olukolu B."/>
            <person name="Poorten T."/>
            <person name="Britton C."/>
            <person name="Davik J."/>
            <person name="Ashrafi H."/>
            <person name="Aiden E.L."/>
            <person name="Borodovsky M."/>
            <person name="Worthington M."/>
        </authorList>
    </citation>
    <scope>NUCLEOTIDE SEQUENCE [LARGE SCALE GENOMIC DNA]</scope>
    <source>
        <strain evidence="1">PI 553951</strain>
    </source>
</reference>
<sequence length="132" mass="15288">MTSMSSWHSSFPHPTRPVSIDQYNAHQVVYDDSFVHEALPKEEEDREGLEGLFGFISEICERVPAKVEHILFNNYMDHRENEGTVIVERGTTTTSRGLQGSVLGESSRKLERFKIRTVDFEEDVKEEEKDKR</sequence>
<keyword evidence="2" id="KW-1185">Reference proteome</keyword>
<comment type="caution">
    <text evidence="1">The sequence shown here is derived from an EMBL/GenBank/DDBJ whole genome shotgun (WGS) entry which is preliminary data.</text>
</comment>
<evidence type="ECO:0000313" key="2">
    <source>
        <dbReference type="Proteomes" id="UP001457282"/>
    </source>
</evidence>